<name>A0A4S4G5Q7_9ACTN</name>
<sequence length="176" mass="19818">MGQLEDLILKCDRAFSEDDQSMMREICTQYMFGYDKQVTALTSWSYDEMSEEIKERLKEIRSGLAALQEKRDYDLALAKASSSSVSTTANATASVSVKASFSNTMSQLWQIPDEDLEIQKKDELGKKLQDIEAKKKDATKLVEACKALADWMFDNAIKAIPTVMPYLTQTVQGLFS</sequence>
<accession>A0A4S4G5Q7</accession>
<dbReference type="EMBL" id="SSTJ01000002">
    <property type="protein sequence ID" value="THG38188.1"/>
    <property type="molecule type" value="Genomic_DNA"/>
</dbReference>
<reference evidence="2 3" key="1">
    <citation type="submission" date="2019-04" db="EMBL/GenBank/DDBJ databases">
        <title>Microbes associate with the intestines of laboratory mice.</title>
        <authorList>
            <person name="Navarre W."/>
            <person name="Wong E."/>
            <person name="Huang K.C."/>
            <person name="Tropini C."/>
            <person name="Ng K."/>
            <person name="Yu B."/>
        </authorList>
    </citation>
    <scope>NUCLEOTIDE SEQUENCE [LARGE SCALE GENOMIC DNA]</scope>
    <source>
        <strain evidence="2 3">NM80_B27</strain>
    </source>
</reference>
<evidence type="ECO:0000313" key="3">
    <source>
        <dbReference type="Proteomes" id="UP000308978"/>
    </source>
</evidence>
<evidence type="ECO:0000256" key="1">
    <source>
        <dbReference type="SAM" id="Coils"/>
    </source>
</evidence>
<organism evidence="2 3">
    <name type="scientific">Adlercreutzia caecimuris</name>
    <dbReference type="NCBI Taxonomy" id="671266"/>
    <lineage>
        <taxon>Bacteria</taxon>
        <taxon>Bacillati</taxon>
        <taxon>Actinomycetota</taxon>
        <taxon>Coriobacteriia</taxon>
        <taxon>Eggerthellales</taxon>
        <taxon>Eggerthellaceae</taxon>
        <taxon>Adlercreutzia</taxon>
    </lineage>
</organism>
<protein>
    <submittedName>
        <fullName evidence="2">Uncharacterized protein</fullName>
    </submittedName>
</protein>
<keyword evidence="1" id="KW-0175">Coiled coil</keyword>
<comment type="caution">
    <text evidence="2">The sequence shown here is derived from an EMBL/GenBank/DDBJ whole genome shotgun (WGS) entry which is preliminary data.</text>
</comment>
<gene>
    <name evidence="2" type="ORF">E5986_01795</name>
</gene>
<feature type="coiled-coil region" evidence="1">
    <location>
        <begin position="121"/>
        <end position="148"/>
    </location>
</feature>
<dbReference type="Proteomes" id="UP000308978">
    <property type="component" value="Unassembled WGS sequence"/>
</dbReference>
<dbReference type="AlphaFoldDB" id="A0A4S4G5Q7"/>
<proteinExistence type="predicted"/>
<dbReference type="RefSeq" id="WP_136432850.1">
    <property type="nucleotide sequence ID" value="NZ_SSTJ01000002.1"/>
</dbReference>
<evidence type="ECO:0000313" key="2">
    <source>
        <dbReference type="EMBL" id="THG38188.1"/>
    </source>
</evidence>